<dbReference type="CDD" id="cd07302">
    <property type="entry name" value="CHD"/>
    <property type="match status" value="1"/>
</dbReference>
<dbReference type="SMART" id="SM01043">
    <property type="entry name" value="BTAD"/>
    <property type="match status" value="1"/>
</dbReference>
<evidence type="ECO:0000313" key="5">
    <source>
        <dbReference type="Proteomes" id="UP000240010"/>
    </source>
</evidence>
<accession>A0A2S6HKS8</accession>
<dbReference type="EMBL" id="PTIZ01000001">
    <property type="protein sequence ID" value="PPK77981.1"/>
    <property type="molecule type" value="Genomic_DNA"/>
</dbReference>
<evidence type="ECO:0000256" key="1">
    <source>
        <dbReference type="ARBA" id="ARBA00022741"/>
    </source>
</evidence>
<dbReference type="GO" id="GO:0004016">
    <property type="term" value="F:adenylate cyclase activity"/>
    <property type="evidence" value="ECO:0007669"/>
    <property type="project" value="TreeGrafter"/>
</dbReference>
<protein>
    <submittedName>
        <fullName evidence="4">Transcriptional activator</fullName>
    </submittedName>
</protein>
<dbReference type="GO" id="GO:0009190">
    <property type="term" value="P:cyclic nucleotide biosynthetic process"/>
    <property type="evidence" value="ECO:0007669"/>
    <property type="project" value="InterPro"/>
</dbReference>
<name>A0A2S6HKS8_9GAMM</name>
<keyword evidence="1" id="KW-0547">Nucleotide-binding</keyword>
<dbReference type="PROSITE" id="PS50125">
    <property type="entry name" value="GUANYLATE_CYCLASE_2"/>
    <property type="match status" value="1"/>
</dbReference>
<dbReference type="GO" id="GO:0005737">
    <property type="term" value="C:cytoplasm"/>
    <property type="evidence" value="ECO:0007669"/>
    <property type="project" value="TreeGrafter"/>
</dbReference>
<proteinExistence type="predicted"/>
<dbReference type="SUPFAM" id="SSF52540">
    <property type="entry name" value="P-loop containing nucleoside triphosphate hydrolases"/>
    <property type="match status" value="1"/>
</dbReference>
<evidence type="ECO:0000259" key="3">
    <source>
        <dbReference type="PROSITE" id="PS50125"/>
    </source>
</evidence>
<dbReference type="Gene3D" id="1.10.10.10">
    <property type="entry name" value="Winged helix-like DNA-binding domain superfamily/Winged helix DNA-binding domain"/>
    <property type="match status" value="1"/>
</dbReference>
<reference evidence="4 5" key="1">
    <citation type="submission" date="2018-02" db="EMBL/GenBank/DDBJ databases">
        <title>Subsurface microbial communities from deep shales in Ohio and West Virginia, USA.</title>
        <authorList>
            <person name="Wrighton K."/>
        </authorList>
    </citation>
    <scope>NUCLEOTIDE SEQUENCE [LARGE SCALE GENOMIC DNA]</scope>
    <source>
        <strain evidence="4 5">OWC-DMM</strain>
    </source>
</reference>
<dbReference type="Pfam" id="PF03704">
    <property type="entry name" value="BTAD"/>
    <property type="match status" value="1"/>
</dbReference>
<evidence type="ECO:0000313" key="4">
    <source>
        <dbReference type="EMBL" id="PPK77981.1"/>
    </source>
</evidence>
<dbReference type="PANTHER" id="PTHR16305">
    <property type="entry name" value="TESTICULAR SOLUBLE ADENYLYL CYCLASE"/>
    <property type="match status" value="1"/>
</dbReference>
<dbReference type="GO" id="GO:0035556">
    <property type="term" value="P:intracellular signal transduction"/>
    <property type="evidence" value="ECO:0007669"/>
    <property type="project" value="InterPro"/>
</dbReference>
<dbReference type="RefSeq" id="WP_104427373.1">
    <property type="nucleotide sequence ID" value="NZ_PTIZ01000001.1"/>
</dbReference>
<dbReference type="InterPro" id="IPR041664">
    <property type="entry name" value="AAA_16"/>
</dbReference>
<dbReference type="Proteomes" id="UP000240010">
    <property type="component" value="Unassembled WGS sequence"/>
</dbReference>
<dbReference type="Gene3D" id="1.25.40.10">
    <property type="entry name" value="Tetratricopeptide repeat domain"/>
    <property type="match status" value="2"/>
</dbReference>
<gene>
    <name evidence="4" type="ORF">B0F87_101363</name>
</gene>
<dbReference type="InterPro" id="IPR029787">
    <property type="entry name" value="Nucleotide_cyclase"/>
</dbReference>
<dbReference type="PANTHER" id="PTHR16305:SF28">
    <property type="entry name" value="GUANYLATE CYCLASE DOMAIN-CONTAINING PROTEIN"/>
    <property type="match status" value="1"/>
</dbReference>
<dbReference type="Gene3D" id="3.30.70.1230">
    <property type="entry name" value="Nucleotide cyclase"/>
    <property type="match status" value="1"/>
</dbReference>
<dbReference type="InterPro" id="IPR001054">
    <property type="entry name" value="A/G_cyclase"/>
</dbReference>
<organism evidence="4 5">
    <name type="scientific">Methylobacter tundripaludum</name>
    <dbReference type="NCBI Taxonomy" id="173365"/>
    <lineage>
        <taxon>Bacteria</taxon>
        <taxon>Pseudomonadati</taxon>
        <taxon>Pseudomonadota</taxon>
        <taxon>Gammaproteobacteria</taxon>
        <taxon>Methylococcales</taxon>
        <taxon>Methylococcaceae</taxon>
        <taxon>Methylobacter</taxon>
    </lineage>
</organism>
<dbReference type="AlphaFoldDB" id="A0A2S6HKS8"/>
<dbReference type="InterPro" id="IPR027417">
    <property type="entry name" value="P-loop_NTPase"/>
</dbReference>
<dbReference type="SUPFAM" id="SSF48452">
    <property type="entry name" value="TPR-like"/>
    <property type="match status" value="2"/>
</dbReference>
<dbReference type="InterPro" id="IPR005158">
    <property type="entry name" value="BTAD"/>
</dbReference>
<feature type="domain" description="Guanylate cyclase" evidence="3">
    <location>
        <begin position="309"/>
        <end position="391"/>
    </location>
</feature>
<dbReference type="Pfam" id="PF13191">
    <property type="entry name" value="AAA_16"/>
    <property type="match status" value="1"/>
</dbReference>
<sequence>MKKVTERTRLALLGIWQLEIDGQLNIGPNYNKGRALLAYLAIGKGPQSREAISALLWPDSAGHLRRVLSNLRTTLDIGNAPPCLLSEGGALALNPQYPLWMDVSAFTEPLACHADSSPEYCAGCLNGMKRKAALYRGEFMAGFSIPECEAFEDWLQQQRETLRCRMLTLLERLWQCHEQNGKPDKALTYAQRYVEMEPWNDAGQRQLIRLMAVNGQAAAALSQFETYRRLLDRELGVLPEQETLMLIEQIRAGNFDTARNNTLRLSPASNEPVSEHRLLTMLYCGLNAPGVEDQDDLAETLQLPQQQSEEIIARHSGHIVQSQRHGILACFGFPSARENAARHAVRAALTIRDAMPAAISARISVHSGMVIAQAGIPDIMGMTAAYATDMAEYAEAGAVLISEVTERLTMGYFRIHPLGTQSRQGMAKPLAVLRVEGESGANSRLESAERLTPLVGRSAELAQLRACWEQALQGMGQTVLIRGDAGIGKSRLVHDLAAQLTGHIASRELRCFPEFSQSPLHPVLALCESLCGFDTGDAEADKLEKLSTYLLAHHPALADEALKLIAPLFHLPTKTPSALSPQTQKQRTVGMLLDLLHNLAARQPLLLIIEDLHWCDPSTLELLEAHAQQQAAPILTLLTARPEFRLEPKPGYTLDLAPLSVAEVTELIEQLDIGLSEEAILGIAGRTDGIPLFAEEMARASQIHVTGPGATLTLQELLTARLDSTSEAKPTAWLAATLGREFDLALLRRISPLTQDAFEQTVETLVNTGLIQGDHDKTFAFRHALIQEAAYRSQPKKTRQATHRRIADVLQTAFPETAETQPEIVARHLTEGGETLSAIGYWLKAGHNAALHSAHLEAKAHFETGLSLLEQLPDDETRNRLELQLQAALGGVLIALKGYGSEEAKRHFTRAAYLGRGAGDEAELFPIIYGLWLGGQSDSITVAPLDLAEKLMHIAQCSGDPIHLIAAHYAHGNNLFWLGRHLEARPHLETVLSSFPKISAERLVAELGEDTRVSCHSFLAWVEWLQGYPDRARRQIETAVSQASALGHAHSQGFALAFSATLYRHLGLPRETEAISLELLKLAEHRELGLWTAVAYTAQGWAMAAQGNAEAIHQVEQGVAAVRVAMKLVDATISLYLADGLLRLGRHRQALECLESIISQAIDWQDHYLLAEFFRLKAEALLALDNGVSREAEALLHQALDTARQQKSVMLELRAAITLARLWRDRGESAQAYSMLNAVYRRFTEGFDTPDLQAAATLLQEFSPL</sequence>
<dbReference type="InterPro" id="IPR011990">
    <property type="entry name" value="TPR-like_helical_dom_sf"/>
</dbReference>
<dbReference type="GO" id="GO:0005524">
    <property type="term" value="F:ATP binding"/>
    <property type="evidence" value="ECO:0007669"/>
    <property type="project" value="UniProtKB-KW"/>
</dbReference>
<evidence type="ECO:0000256" key="2">
    <source>
        <dbReference type="ARBA" id="ARBA00022840"/>
    </source>
</evidence>
<keyword evidence="2" id="KW-0067">ATP-binding</keyword>
<comment type="caution">
    <text evidence="4">The sequence shown here is derived from an EMBL/GenBank/DDBJ whole genome shotgun (WGS) entry which is preliminary data.</text>
</comment>
<dbReference type="InterPro" id="IPR036388">
    <property type="entry name" value="WH-like_DNA-bd_sf"/>
</dbReference>
<dbReference type="SUPFAM" id="SSF55073">
    <property type="entry name" value="Nucleotide cyclase"/>
    <property type="match status" value="1"/>
</dbReference>